<comment type="caution">
    <text evidence="8">The sequence shown here is derived from an EMBL/GenBank/DDBJ whole genome shotgun (WGS) entry which is preliminary data.</text>
</comment>
<evidence type="ECO:0000313" key="8">
    <source>
        <dbReference type="EMBL" id="MCK8142722.1"/>
    </source>
</evidence>
<evidence type="ECO:0000256" key="2">
    <source>
        <dbReference type="ARBA" id="ARBA00022840"/>
    </source>
</evidence>
<keyword evidence="2" id="KW-0067">ATP-binding</keyword>
<keyword evidence="9" id="KW-1185">Reference proteome</keyword>
<feature type="modified residue" description="4-aspartylphosphate" evidence="5">
    <location>
        <position position="56"/>
    </location>
</feature>
<dbReference type="InterPro" id="IPR027417">
    <property type="entry name" value="P-loop_NTPase"/>
</dbReference>
<dbReference type="SUPFAM" id="SSF52540">
    <property type="entry name" value="P-loop containing nucleoside triphosphate hydrolases"/>
    <property type="match status" value="1"/>
</dbReference>
<protein>
    <submittedName>
        <fullName evidence="8">Sigma-54 dependent transcriptional regulator</fullName>
    </submittedName>
</protein>
<dbReference type="PRINTS" id="PR01590">
    <property type="entry name" value="HTHFIS"/>
</dbReference>
<evidence type="ECO:0000256" key="3">
    <source>
        <dbReference type="ARBA" id="ARBA00023015"/>
    </source>
</evidence>
<dbReference type="InterPro" id="IPR058031">
    <property type="entry name" value="AAA_lid_NorR"/>
</dbReference>
<dbReference type="GO" id="GO:0005524">
    <property type="term" value="F:ATP binding"/>
    <property type="evidence" value="ECO:0007669"/>
    <property type="project" value="UniProtKB-KW"/>
</dbReference>
<sequence length="449" mass="51202">MKKTNASILIIDDQEDILFASKMFLKKHFETIFTLSNPKNVVDLLAQNKIDVVLLDMNYRIGFEDGKEGLYLLKEIKTLSPRTVVILMTAFGKVETAVEGLKSGAFDYILKPWENEKLLEVVKQAVHKSRKDQKKCDSNYSDIEFFTGTSEVIKKVYAVADKVAKTDANVLILGENGTGKFVLSHYIFSQSERKENPFIHVDLGSLNTNIFESELFGYAKGAFTDAKVDTPGRFEMAQNGTIFLDEIGNVPLHLQSKLLQVIQTKTVTRLGESKARPLNVRIITATNLNLKEEVAHKNFREDLYYRINTMEIILPPLRERDADKIPLAEYLLKKMSSKYQREAITFDEKVIDAIEKHAWNGNIREMENRIERAVILCENDTITVSDLDLDQLTAYDENTTDHQLWSIEKNTVEKALLKNNNNISKTAEDLGLSRGALYRRLEKHNISTN</sequence>
<dbReference type="FunFam" id="3.40.50.300:FF:000006">
    <property type="entry name" value="DNA-binding transcriptional regulator NtrC"/>
    <property type="match status" value="1"/>
</dbReference>
<keyword evidence="4" id="KW-0804">Transcription</keyword>
<dbReference type="SUPFAM" id="SSF46689">
    <property type="entry name" value="Homeodomain-like"/>
    <property type="match status" value="1"/>
</dbReference>
<keyword evidence="5" id="KW-0597">Phosphoprotein</keyword>
<dbReference type="InterPro" id="IPR001789">
    <property type="entry name" value="Sig_transdc_resp-reg_receiver"/>
</dbReference>
<dbReference type="RefSeq" id="WP_248428886.1">
    <property type="nucleotide sequence ID" value="NZ_JALNUB010000007.1"/>
</dbReference>
<organism evidence="8 9">
    <name type="scientific">Flavobacterium pygoscelis</name>
    <dbReference type="NCBI Taxonomy" id="2893176"/>
    <lineage>
        <taxon>Bacteria</taxon>
        <taxon>Pseudomonadati</taxon>
        <taxon>Bacteroidota</taxon>
        <taxon>Flavobacteriia</taxon>
        <taxon>Flavobacteriales</taxon>
        <taxon>Flavobacteriaceae</taxon>
        <taxon>Flavobacterium</taxon>
    </lineage>
</organism>
<dbReference type="GO" id="GO:0043565">
    <property type="term" value="F:sequence-specific DNA binding"/>
    <property type="evidence" value="ECO:0007669"/>
    <property type="project" value="InterPro"/>
</dbReference>
<reference evidence="8" key="1">
    <citation type="submission" date="2022-04" db="EMBL/GenBank/DDBJ databases">
        <title>Flavobacterium pygoscelis sp. nov. isolated from Chinstrap chick (Pygoscelis antarcticus).</title>
        <authorList>
            <person name="Irgang R."/>
            <person name="Poblete-Morales M."/>
            <person name="Avendano-Herrera R."/>
        </authorList>
    </citation>
    <scope>NUCLEOTIDE SEQUENCE</scope>
    <source>
        <strain evidence="8">I-SCBP12n</strain>
    </source>
</reference>
<keyword evidence="3" id="KW-0805">Transcription regulation</keyword>
<gene>
    <name evidence="8" type="ORF">MW871_12535</name>
</gene>
<dbReference type="GO" id="GO:0006355">
    <property type="term" value="P:regulation of DNA-templated transcription"/>
    <property type="evidence" value="ECO:0007669"/>
    <property type="project" value="InterPro"/>
</dbReference>
<dbReference type="Gene3D" id="3.40.50.2300">
    <property type="match status" value="1"/>
</dbReference>
<dbReference type="Pfam" id="PF00158">
    <property type="entry name" value="Sigma54_activat"/>
    <property type="match status" value="1"/>
</dbReference>
<dbReference type="EMBL" id="JALNUB010000007">
    <property type="protein sequence ID" value="MCK8142722.1"/>
    <property type="molecule type" value="Genomic_DNA"/>
</dbReference>
<dbReference type="Gene3D" id="1.10.10.60">
    <property type="entry name" value="Homeodomain-like"/>
    <property type="match status" value="1"/>
</dbReference>
<proteinExistence type="predicted"/>
<dbReference type="Pfam" id="PF02954">
    <property type="entry name" value="HTH_8"/>
    <property type="match status" value="1"/>
</dbReference>
<feature type="domain" description="Response regulatory" evidence="7">
    <location>
        <begin position="7"/>
        <end position="126"/>
    </location>
</feature>
<evidence type="ECO:0000256" key="1">
    <source>
        <dbReference type="ARBA" id="ARBA00022741"/>
    </source>
</evidence>
<dbReference type="GO" id="GO:0000160">
    <property type="term" value="P:phosphorelay signal transduction system"/>
    <property type="evidence" value="ECO:0007669"/>
    <property type="project" value="InterPro"/>
</dbReference>
<dbReference type="InterPro" id="IPR009057">
    <property type="entry name" value="Homeodomain-like_sf"/>
</dbReference>
<feature type="domain" description="Sigma-54 factor interaction" evidence="6">
    <location>
        <begin position="146"/>
        <end position="375"/>
    </location>
</feature>
<keyword evidence="1" id="KW-0547">Nucleotide-binding</keyword>
<dbReference type="InterPro" id="IPR011006">
    <property type="entry name" value="CheY-like_superfamily"/>
</dbReference>
<dbReference type="PANTHER" id="PTHR32071:SF113">
    <property type="entry name" value="ALGINATE BIOSYNTHESIS TRANSCRIPTIONAL REGULATORY PROTEIN ALGB"/>
    <property type="match status" value="1"/>
</dbReference>
<evidence type="ECO:0000256" key="5">
    <source>
        <dbReference type="PROSITE-ProRule" id="PRU00169"/>
    </source>
</evidence>
<dbReference type="PROSITE" id="PS00676">
    <property type="entry name" value="SIGMA54_INTERACT_2"/>
    <property type="match status" value="1"/>
</dbReference>
<dbReference type="Gene3D" id="3.40.50.300">
    <property type="entry name" value="P-loop containing nucleotide triphosphate hydrolases"/>
    <property type="match status" value="1"/>
</dbReference>
<dbReference type="AlphaFoldDB" id="A0A9X1XZV3"/>
<dbReference type="InterPro" id="IPR002197">
    <property type="entry name" value="HTH_Fis"/>
</dbReference>
<evidence type="ECO:0000313" key="9">
    <source>
        <dbReference type="Proteomes" id="UP001139260"/>
    </source>
</evidence>
<dbReference type="Pfam" id="PF25601">
    <property type="entry name" value="AAA_lid_14"/>
    <property type="match status" value="1"/>
</dbReference>
<dbReference type="PANTHER" id="PTHR32071">
    <property type="entry name" value="TRANSCRIPTIONAL REGULATORY PROTEIN"/>
    <property type="match status" value="1"/>
</dbReference>
<dbReference type="Pfam" id="PF00072">
    <property type="entry name" value="Response_reg"/>
    <property type="match status" value="1"/>
</dbReference>
<dbReference type="Gene3D" id="1.10.8.60">
    <property type="match status" value="1"/>
</dbReference>
<dbReference type="CDD" id="cd00009">
    <property type="entry name" value="AAA"/>
    <property type="match status" value="1"/>
</dbReference>
<dbReference type="PROSITE" id="PS50045">
    <property type="entry name" value="SIGMA54_INTERACT_4"/>
    <property type="match status" value="1"/>
</dbReference>
<dbReference type="InterPro" id="IPR003593">
    <property type="entry name" value="AAA+_ATPase"/>
</dbReference>
<dbReference type="SMART" id="SM00382">
    <property type="entry name" value="AAA"/>
    <property type="match status" value="1"/>
</dbReference>
<evidence type="ECO:0000259" key="6">
    <source>
        <dbReference type="PROSITE" id="PS50045"/>
    </source>
</evidence>
<evidence type="ECO:0000259" key="7">
    <source>
        <dbReference type="PROSITE" id="PS50110"/>
    </source>
</evidence>
<accession>A0A9X1XZV3</accession>
<dbReference type="InterPro" id="IPR002078">
    <property type="entry name" value="Sigma_54_int"/>
</dbReference>
<dbReference type="SMART" id="SM00448">
    <property type="entry name" value="REC"/>
    <property type="match status" value="1"/>
</dbReference>
<dbReference type="SUPFAM" id="SSF52172">
    <property type="entry name" value="CheY-like"/>
    <property type="match status" value="1"/>
</dbReference>
<dbReference type="InterPro" id="IPR025943">
    <property type="entry name" value="Sigma_54_int_dom_ATP-bd_2"/>
</dbReference>
<evidence type="ECO:0000256" key="4">
    <source>
        <dbReference type="ARBA" id="ARBA00023163"/>
    </source>
</evidence>
<dbReference type="PROSITE" id="PS50110">
    <property type="entry name" value="RESPONSE_REGULATORY"/>
    <property type="match status" value="1"/>
</dbReference>
<name>A0A9X1XZV3_9FLAO</name>
<dbReference type="Proteomes" id="UP001139260">
    <property type="component" value="Unassembled WGS sequence"/>
</dbReference>